<dbReference type="AlphaFoldDB" id="A0A6I4VXZ2"/>
<dbReference type="Proteomes" id="UP000430692">
    <property type="component" value="Unassembled WGS sequence"/>
</dbReference>
<dbReference type="RefSeq" id="WP_160802121.1">
    <property type="nucleotide sequence ID" value="NZ_WUUL01000009.1"/>
</dbReference>
<comment type="caution">
    <text evidence="1">The sequence shown here is derived from an EMBL/GenBank/DDBJ whole genome shotgun (WGS) entry which is preliminary data.</text>
</comment>
<name>A0A6I4VXZ2_9BACL</name>
<reference evidence="1 2" key="1">
    <citation type="submission" date="2019-12" db="EMBL/GenBank/DDBJ databases">
        <title>Whole-genome analyses of novel actinobacteria.</title>
        <authorList>
            <person name="Sahin N."/>
            <person name="Saygin H."/>
        </authorList>
    </citation>
    <scope>NUCLEOTIDE SEQUENCE [LARGE SCALE GENOMIC DNA]</scope>
    <source>
        <strain evidence="1 2">KC615</strain>
    </source>
</reference>
<gene>
    <name evidence="1" type="ORF">GSM42_13810</name>
</gene>
<organism evidence="1 2">
    <name type="scientific">Shimazuella alba</name>
    <dbReference type="NCBI Taxonomy" id="2690964"/>
    <lineage>
        <taxon>Bacteria</taxon>
        <taxon>Bacillati</taxon>
        <taxon>Bacillota</taxon>
        <taxon>Bacilli</taxon>
        <taxon>Bacillales</taxon>
        <taxon>Thermoactinomycetaceae</taxon>
        <taxon>Shimazuella</taxon>
    </lineage>
</organism>
<protein>
    <submittedName>
        <fullName evidence="1">Uncharacterized protein</fullName>
    </submittedName>
</protein>
<sequence>MKQTRTYQIDVPVDFAFEWLLHGNFLLAGLDLQSFQYDELEEGGRFIAYEEINDHKFVPIKGQFLKLQEPHHFQLEVFFPGGEQIVEYRIEGEERTSEIEVTYTNQYRSLMQGWWRKTFPKKTESLFAVALETEKNNLQEAFHLNRLNTRISGRKIDRFEMEEKWKIHSPSNPYLRWVRPEV</sequence>
<keyword evidence="2" id="KW-1185">Reference proteome</keyword>
<dbReference type="EMBL" id="WUUL01000009">
    <property type="protein sequence ID" value="MXQ54770.1"/>
    <property type="molecule type" value="Genomic_DNA"/>
</dbReference>
<accession>A0A6I4VXZ2</accession>
<proteinExistence type="predicted"/>
<evidence type="ECO:0000313" key="1">
    <source>
        <dbReference type="EMBL" id="MXQ54770.1"/>
    </source>
</evidence>
<evidence type="ECO:0000313" key="2">
    <source>
        <dbReference type="Proteomes" id="UP000430692"/>
    </source>
</evidence>